<gene>
    <name evidence="1" type="ORF">MSG28_010669</name>
</gene>
<evidence type="ECO:0000313" key="2">
    <source>
        <dbReference type="Proteomes" id="UP001064048"/>
    </source>
</evidence>
<organism evidence="1 2">
    <name type="scientific">Choristoneura fumiferana</name>
    <name type="common">Spruce budworm moth</name>
    <name type="synonym">Archips fumiferana</name>
    <dbReference type="NCBI Taxonomy" id="7141"/>
    <lineage>
        <taxon>Eukaryota</taxon>
        <taxon>Metazoa</taxon>
        <taxon>Ecdysozoa</taxon>
        <taxon>Arthropoda</taxon>
        <taxon>Hexapoda</taxon>
        <taxon>Insecta</taxon>
        <taxon>Pterygota</taxon>
        <taxon>Neoptera</taxon>
        <taxon>Endopterygota</taxon>
        <taxon>Lepidoptera</taxon>
        <taxon>Glossata</taxon>
        <taxon>Ditrysia</taxon>
        <taxon>Tortricoidea</taxon>
        <taxon>Tortricidae</taxon>
        <taxon>Tortricinae</taxon>
        <taxon>Choristoneura</taxon>
    </lineage>
</organism>
<keyword evidence="2" id="KW-1185">Reference proteome</keyword>
<name>A0ACC0KN62_CHOFU</name>
<proteinExistence type="predicted"/>
<reference evidence="1 2" key="1">
    <citation type="journal article" date="2022" name="Genome Biol. Evol.">
        <title>The Spruce Budworm Genome: Reconstructing the Evolutionary History of Antifreeze Proteins.</title>
        <authorList>
            <person name="Beliveau C."/>
            <person name="Gagne P."/>
            <person name="Picq S."/>
            <person name="Vernygora O."/>
            <person name="Keeling C.I."/>
            <person name="Pinkney K."/>
            <person name="Doucet D."/>
            <person name="Wen F."/>
            <person name="Johnston J.S."/>
            <person name="Maaroufi H."/>
            <person name="Boyle B."/>
            <person name="Laroche J."/>
            <person name="Dewar K."/>
            <person name="Juretic N."/>
            <person name="Blackburn G."/>
            <person name="Nisole A."/>
            <person name="Brunet B."/>
            <person name="Brandao M."/>
            <person name="Lumley L."/>
            <person name="Duan J."/>
            <person name="Quan G."/>
            <person name="Lucarotti C.J."/>
            <person name="Roe A.D."/>
            <person name="Sperling F.A.H."/>
            <person name="Levesque R.C."/>
            <person name="Cusson M."/>
        </authorList>
    </citation>
    <scope>NUCLEOTIDE SEQUENCE [LARGE SCALE GENOMIC DNA]</scope>
    <source>
        <strain evidence="1">Glfc:IPQL:Cfum</strain>
    </source>
</reference>
<dbReference type="EMBL" id="CM046118">
    <property type="protein sequence ID" value="KAI8438011.1"/>
    <property type="molecule type" value="Genomic_DNA"/>
</dbReference>
<sequence>MEENKSILHELYVFSEWKPEPEYIQKPDNILPENISALWRWLKFFGPKKSLIDSIAACKERQQKWHIALGDEGKVIAVLTDNILEIRTKRSEYATIAARTTVTRDAYPQWRKLVWSPDCSFLAMAYGNGVVSFFDLTASNLFNIPADCTRPGGLECTDNTHAVADIIFMPLRVKDNKWNWEVLVVTCDGKLRGYLVSATDGCKLHHSFRFAGGVGAIAYCAPHATLYVCGLPRTSIKDTSSPLSAGITAWRILNEDPFYKLSVVSDQLETQFANESFQMYIPFVSTKNLPFIVQMVISPDSSKLVCLHCNGDVSAWRLPLLKPLQRWRLTSQPGFDLRNPLVGEQKDAAAYQPGDVNWWSNEEIILSRFSGAVSVCDLENMVNILGKKPEFFQGAPRVTCAHGGTFMVLECESNVLPAKKARSDESMEMVQVESDAEDTMLDLTKELLKSVLFAITDMEAFQPRPRRVTVVSRVYRLLGVRSTTPEDLFSRKIESGNYAEALSLAETFSLDSDLVYQQQWRKNPVSTDAIQKYLSKVSKKIWAVHQCVDRLPETLPAANQLLHFGLTLTTTEILQEINKERSSKITDPGDIVLSDLNAYTSELLRCRHVMLFCRDRIALYEAILRCEKSTYVKDEYDRLRSNSLVHSSIEIAKEGRIEALTCLWPHIKTVAMQLAVLESLPETINPLDYQHLLPIKEALMWFEKKSPVKIVPSEYDNDWCRKEIFSSLINWRGVAVAPRELRDLYRSDERSRKLLMRVAREPTAYAATGAPVAAGSLINWRGVAVAPRELRDLYRSDERSRKLLMRVAREPTAYVLGTGSYWRA</sequence>
<feature type="non-terminal residue" evidence="1">
    <location>
        <position position="824"/>
    </location>
</feature>
<evidence type="ECO:0000313" key="1">
    <source>
        <dbReference type="EMBL" id="KAI8438011.1"/>
    </source>
</evidence>
<protein>
    <submittedName>
        <fullName evidence="1">Uncharacterized protein</fullName>
    </submittedName>
</protein>
<dbReference type="Proteomes" id="UP001064048">
    <property type="component" value="Chromosome 18"/>
</dbReference>
<accession>A0ACC0KN62</accession>
<comment type="caution">
    <text evidence="1">The sequence shown here is derived from an EMBL/GenBank/DDBJ whole genome shotgun (WGS) entry which is preliminary data.</text>
</comment>